<dbReference type="Proteomes" id="UP000244906">
    <property type="component" value="Unassembled WGS sequence"/>
</dbReference>
<evidence type="ECO:0000313" key="1">
    <source>
        <dbReference type="EMBL" id="PVZ68238.1"/>
    </source>
</evidence>
<dbReference type="AlphaFoldDB" id="A0A2V1GWB3"/>
<organism evidence="1 2">
    <name type="scientific">Pelagibaculum spongiae</name>
    <dbReference type="NCBI Taxonomy" id="2080658"/>
    <lineage>
        <taxon>Bacteria</taxon>
        <taxon>Pseudomonadati</taxon>
        <taxon>Pseudomonadota</taxon>
        <taxon>Gammaproteobacteria</taxon>
        <taxon>Oceanospirillales</taxon>
        <taxon>Pelagibaculum</taxon>
    </lineage>
</organism>
<evidence type="ECO:0000313" key="2">
    <source>
        <dbReference type="Proteomes" id="UP000244906"/>
    </source>
</evidence>
<evidence type="ECO:0008006" key="3">
    <source>
        <dbReference type="Google" id="ProtNLM"/>
    </source>
</evidence>
<dbReference type="OrthoDB" id="1551443at2"/>
<dbReference type="InterPro" id="IPR010602">
    <property type="entry name" value="DUF1186"/>
</dbReference>
<keyword evidence="2" id="KW-1185">Reference proteome</keyword>
<protein>
    <recommendedName>
        <fullName evidence="3">DUF1186 domain-containing protein</fullName>
    </recommendedName>
</protein>
<gene>
    <name evidence="1" type="ORF">DC094_13150</name>
</gene>
<proteinExistence type="predicted"/>
<name>A0A2V1GWB3_9GAMM</name>
<reference evidence="1 2" key="1">
    <citation type="submission" date="2018-04" db="EMBL/GenBank/DDBJ databases">
        <title>Thalassorhabdus spongiae gen. nov., sp. nov., isolated from a marine sponge in South-West Iceland.</title>
        <authorList>
            <person name="Knobloch S."/>
            <person name="Daussin A."/>
            <person name="Johannsson R."/>
            <person name="Marteinsson V.T."/>
        </authorList>
    </citation>
    <scope>NUCLEOTIDE SEQUENCE [LARGE SCALE GENOMIC DNA]</scope>
    <source>
        <strain evidence="1 2">Hp12</strain>
    </source>
</reference>
<dbReference type="Pfam" id="PF06685">
    <property type="entry name" value="DUF1186"/>
    <property type="match status" value="1"/>
</dbReference>
<dbReference type="RefSeq" id="WP_116687566.1">
    <property type="nucleotide sequence ID" value="NZ_CAWNYD010000005.1"/>
</dbReference>
<accession>A0A2V1GWB3</accession>
<comment type="caution">
    <text evidence="1">The sequence shown here is derived from an EMBL/GenBank/DDBJ whole genome shotgun (WGS) entry which is preliminary data.</text>
</comment>
<dbReference type="EMBL" id="QDDL01000005">
    <property type="protein sequence ID" value="PVZ68238.1"/>
    <property type="molecule type" value="Genomic_DNA"/>
</dbReference>
<sequence length="276" mass="32334">MKNTVMCDHQEVWSELENLSGYFPREALQQVLQRRQAFYPLLAEELSVLANHPDQILTKNSSYFRHIFSLLVMAQWREKQAWPLIIKLLKNGQQHLDLLLGDVLPEAFPQIIASLCHGDLAPLKQLIEDQEADDFLRVVMLQALFILYKEQDLPRQQLVDYLQQLCTEKLERSAGEVWDYLVLLCSENHLHELKPQIIKCFDDQLVETYFISRTEALDLFNKQVEPWVFFAYITDLVEMIKGWECFLPDALNEDEAAELATFESDLQSLKDYKEQP</sequence>